<name>A0A498I4L8_MALDO</name>
<evidence type="ECO:0000256" key="1">
    <source>
        <dbReference type="SAM" id="MobiDB-lite"/>
    </source>
</evidence>
<comment type="caution">
    <text evidence="2">The sequence shown here is derived from an EMBL/GenBank/DDBJ whole genome shotgun (WGS) entry which is preliminary data.</text>
</comment>
<feature type="region of interest" description="Disordered" evidence="1">
    <location>
        <begin position="83"/>
        <end position="103"/>
    </location>
</feature>
<dbReference type="Proteomes" id="UP000290289">
    <property type="component" value="Chromosome 14"/>
</dbReference>
<reference evidence="2 3" key="1">
    <citation type="submission" date="2018-10" db="EMBL/GenBank/DDBJ databases">
        <title>A high-quality apple genome assembly.</title>
        <authorList>
            <person name="Hu J."/>
        </authorList>
    </citation>
    <scope>NUCLEOTIDE SEQUENCE [LARGE SCALE GENOMIC DNA]</scope>
    <source>
        <strain evidence="3">cv. HFTH1</strain>
        <tissue evidence="2">Young leaf</tissue>
    </source>
</reference>
<feature type="compositionally biased region" description="Polar residues" evidence="1">
    <location>
        <begin position="94"/>
        <end position="103"/>
    </location>
</feature>
<protein>
    <submittedName>
        <fullName evidence="2">Uncharacterized protein</fullName>
    </submittedName>
</protein>
<evidence type="ECO:0000313" key="2">
    <source>
        <dbReference type="EMBL" id="RXH77134.1"/>
    </source>
</evidence>
<keyword evidence="3" id="KW-1185">Reference proteome</keyword>
<proteinExistence type="predicted"/>
<dbReference type="AlphaFoldDB" id="A0A498I4L8"/>
<sequence length="120" mass="13642">MNITLLVDVVETHSQVSDFMALRQVFNFRLIHFFALHPEIKEMNSCIFIFEIKACDVLDAILVEPFSQRQRVVVAQTEKTQLLASPSPTPSDGVRNNKNGQNKVFTIQSSNFKSKSELDI</sequence>
<gene>
    <name evidence="2" type="ORF">DVH24_023408</name>
</gene>
<organism evidence="2 3">
    <name type="scientific">Malus domestica</name>
    <name type="common">Apple</name>
    <name type="synonym">Pyrus malus</name>
    <dbReference type="NCBI Taxonomy" id="3750"/>
    <lineage>
        <taxon>Eukaryota</taxon>
        <taxon>Viridiplantae</taxon>
        <taxon>Streptophyta</taxon>
        <taxon>Embryophyta</taxon>
        <taxon>Tracheophyta</taxon>
        <taxon>Spermatophyta</taxon>
        <taxon>Magnoliopsida</taxon>
        <taxon>eudicotyledons</taxon>
        <taxon>Gunneridae</taxon>
        <taxon>Pentapetalae</taxon>
        <taxon>rosids</taxon>
        <taxon>fabids</taxon>
        <taxon>Rosales</taxon>
        <taxon>Rosaceae</taxon>
        <taxon>Amygdaloideae</taxon>
        <taxon>Maleae</taxon>
        <taxon>Malus</taxon>
    </lineage>
</organism>
<evidence type="ECO:0000313" key="3">
    <source>
        <dbReference type="Proteomes" id="UP000290289"/>
    </source>
</evidence>
<dbReference type="EMBL" id="RDQH01000340">
    <property type="protein sequence ID" value="RXH77134.1"/>
    <property type="molecule type" value="Genomic_DNA"/>
</dbReference>
<accession>A0A498I4L8</accession>
<dbReference type="STRING" id="3750.A0A498I4L8"/>